<dbReference type="InterPro" id="IPR001734">
    <property type="entry name" value="Na/solute_symporter"/>
</dbReference>
<comment type="caution">
    <text evidence="10">The sequence shown here is derived from an EMBL/GenBank/DDBJ whole genome shotgun (WGS) entry which is preliminary data.</text>
</comment>
<dbReference type="Proteomes" id="UP000631535">
    <property type="component" value="Unassembled WGS sequence"/>
</dbReference>
<evidence type="ECO:0000256" key="1">
    <source>
        <dbReference type="ARBA" id="ARBA00004141"/>
    </source>
</evidence>
<keyword evidence="3" id="KW-0813">Transport</keyword>
<name>A0ABQ2LSV8_9ACTN</name>
<evidence type="ECO:0000256" key="5">
    <source>
        <dbReference type="ARBA" id="ARBA00022989"/>
    </source>
</evidence>
<dbReference type="Gene3D" id="1.20.1730.10">
    <property type="entry name" value="Sodium/glucose cotransporter"/>
    <property type="match status" value="1"/>
</dbReference>
<keyword evidence="6 9" id="KW-0472">Membrane</keyword>
<feature type="transmembrane region" description="Helical" evidence="9">
    <location>
        <begin position="6"/>
        <end position="25"/>
    </location>
</feature>
<feature type="transmembrane region" description="Helical" evidence="9">
    <location>
        <begin position="277"/>
        <end position="301"/>
    </location>
</feature>
<dbReference type="PANTHER" id="PTHR48086:SF8">
    <property type="entry name" value="MONOCARBOXYLIC ACID PERMEASE"/>
    <property type="match status" value="1"/>
</dbReference>
<gene>
    <name evidence="10" type="ORF">GCM10012287_04180</name>
</gene>
<protein>
    <submittedName>
        <fullName evidence="10">Sodium:solute symporter</fullName>
    </submittedName>
</protein>
<feature type="transmembrane region" description="Helical" evidence="9">
    <location>
        <begin position="160"/>
        <end position="180"/>
    </location>
</feature>
<evidence type="ECO:0000313" key="11">
    <source>
        <dbReference type="Proteomes" id="UP000631535"/>
    </source>
</evidence>
<feature type="transmembrane region" description="Helical" evidence="9">
    <location>
        <begin position="123"/>
        <end position="140"/>
    </location>
</feature>
<feature type="transmembrane region" description="Helical" evidence="9">
    <location>
        <begin position="242"/>
        <end position="265"/>
    </location>
</feature>
<dbReference type="RefSeq" id="WP_189035279.1">
    <property type="nucleotide sequence ID" value="NZ_BMMP01000001.1"/>
</dbReference>
<reference evidence="11" key="1">
    <citation type="journal article" date="2019" name="Int. J. Syst. Evol. Microbiol.">
        <title>The Global Catalogue of Microorganisms (GCM) 10K type strain sequencing project: providing services to taxonomists for standard genome sequencing and annotation.</title>
        <authorList>
            <consortium name="The Broad Institute Genomics Platform"/>
            <consortium name="The Broad Institute Genome Sequencing Center for Infectious Disease"/>
            <person name="Wu L."/>
            <person name="Ma J."/>
        </authorList>
    </citation>
    <scope>NUCLEOTIDE SEQUENCE [LARGE SCALE GENOMIC DNA]</scope>
    <source>
        <strain evidence="11">CGMCC 4.7178</strain>
    </source>
</reference>
<feature type="transmembrane region" description="Helical" evidence="9">
    <location>
        <begin position="434"/>
        <end position="454"/>
    </location>
</feature>
<evidence type="ECO:0000256" key="8">
    <source>
        <dbReference type="SAM" id="MobiDB-lite"/>
    </source>
</evidence>
<feature type="transmembrane region" description="Helical" evidence="9">
    <location>
        <begin position="321"/>
        <end position="344"/>
    </location>
</feature>
<dbReference type="InterPro" id="IPR038377">
    <property type="entry name" value="Na/Glc_symporter_sf"/>
</dbReference>
<feature type="transmembrane region" description="Helical" evidence="9">
    <location>
        <begin position="460"/>
        <end position="478"/>
    </location>
</feature>
<evidence type="ECO:0000256" key="9">
    <source>
        <dbReference type="SAM" id="Phobius"/>
    </source>
</evidence>
<evidence type="ECO:0000256" key="7">
    <source>
        <dbReference type="RuleBase" id="RU362091"/>
    </source>
</evidence>
<feature type="transmembrane region" description="Helical" evidence="9">
    <location>
        <begin position="192"/>
        <end position="210"/>
    </location>
</feature>
<feature type="transmembrane region" description="Helical" evidence="9">
    <location>
        <begin position="384"/>
        <end position="401"/>
    </location>
</feature>
<feature type="transmembrane region" description="Helical" evidence="9">
    <location>
        <begin position="77"/>
        <end position="102"/>
    </location>
</feature>
<comment type="similarity">
    <text evidence="2 7">Belongs to the sodium:solute symporter (SSF) (TC 2.A.21) family.</text>
</comment>
<keyword evidence="5 9" id="KW-1133">Transmembrane helix</keyword>
<feature type="transmembrane region" description="Helical" evidence="9">
    <location>
        <begin position="407"/>
        <end position="427"/>
    </location>
</feature>
<keyword evidence="4 9" id="KW-0812">Transmembrane</keyword>
<evidence type="ECO:0000256" key="3">
    <source>
        <dbReference type="ARBA" id="ARBA00022448"/>
    </source>
</evidence>
<evidence type="ECO:0000256" key="4">
    <source>
        <dbReference type="ARBA" id="ARBA00022692"/>
    </source>
</evidence>
<dbReference type="CDD" id="cd10322">
    <property type="entry name" value="SLC5sbd"/>
    <property type="match status" value="1"/>
</dbReference>
<dbReference type="EMBL" id="BMMP01000001">
    <property type="protein sequence ID" value="GGO42697.1"/>
    <property type="molecule type" value="Genomic_DNA"/>
</dbReference>
<accession>A0ABQ2LSV8</accession>
<evidence type="ECO:0000256" key="2">
    <source>
        <dbReference type="ARBA" id="ARBA00006434"/>
    </source>
</evidence>
<organism evidence="10 11">
    <name type="scientific">Streptomyces daqingensis</name>
    <dbReference type="NCBI Taxonomy" id="1472640"/>
    <lineage>
        <taxon>Bacteria</taxon>
        <taxon>Bacillati</taxon>
        <taxon>Actinomycetota</taxon>
        <taxon>Actinomycetes</taxon>
        <taxon>Kitasatosporales</taxon>
        <taxon>Streptomycetaceae</taxon>
        <taxon>Streptomyces</taxon>
    </lineage>
</organism>
<proteinExistence type="inferred from homology"/>
<evidence type="ECO:0000256" key="6">
    <source>
        <dbReference type="ARBA" id="ARBA00023136"/>
    </source>
</evidence>
<keyword evidence="11" id="KW-1185">Reference proteome</keyword>
<dbReference type="InterPro" id="IPR050277">
    <property type="entry name" value="Sodium:Solute_Symporter"/>
</dbReference>
<feature type="region of interest" description="Disordered" evidence="8">
    <location>
        <begin position="487"/>
        <end position="507"/>
    </location>
</feature>
<comment type="subcellular location">
    <subcellularLocation>
        <location evidence="1">Membrane</location>
        <topology evidence="1">Multi-pass membrane protein</topology>
    </subcellularLocation>
</comment>
<dbReference type="PANTHER" id="PTHR48086">
    <property type="entry name" value="SODIUM/PROLINE SYMPORTER-RELATED"/>
    <property type="match status" value="1"/>
</dbReference>
<dbReference type="PROSITE" id="PS50283">
    <property type="entry name" value="NA_SOLUT_SYMP_3"/>
    <property type="match status" value="1"/>
</dbReference>
<feature type="transmembrane region" description="Helical" evidence="9">
    <location>
        <begin position="46"/>
        <end position="71"/>
    </location>
</feature>
<sequence length="507" mass="53190">MSSSATIATSIFAVAMIATIAVGVLSARGRDKGLAEWSVSSRGLGVLFIWLLMAGETYTSFSFLGTAGWSFSFGVPILYLVAYLTTGFAVAYVVGPALWTYASRHRLISIADMAEHRFRSRPLGILVAIVATVFIVPYIQVQIQGMGLVVNAMTYGSVDLRVAAVISFVVAEVFILVSGLRGSAWVSALKDVLVIAAVAFLAVYVPMHYVDGVGDFMQRMVSEKPEWLTFPGHDSGGLDGTWFISTLLLNAVTITIFPTTVAGYLSAKSPNALRRNALLLPWYQLLLFIPMMVGATALFVIPNLDNPDLALFSLVTESLPAPVVAVIGVAGALSAIVPMSVFMLSIGTLWGRTLLGGGNGADPRSRRTGRAPADDVRTKRLSQLVCLLAGLLALAGALFFPNTLVELSVLSYEGLAQLVPAVLLGLYWRRMTTLAAGAGTLVGLTVMTALWASGNDPWNGVNGGIIALGANLAVAYAVSRLRPGTDRPAAAAPAGGGAAASTSGETS</sequence>
<evidence type="ECO:0000313" key="10">
    <source>
        <dbReference type="EMBL" id="GGO42697.1"/>
    </source>
</evidence>
<dbReference type="Pfam" id="PF00474">
    <property type="entry name" value="SSF"/>
    <property type="match status" value="1"/>
</dbReference>